<reference evidence="2" key="1">
    <citation type="submission" date="2023-03" db="EMBL/GenBank/DDBJ databases">
        <title>Massive genome expansion in bonnet fungi (Mycena s.s.) driven by repeated elements and novel gene families across ecological guilds.</title>
        <authorList>
            <consortium name="Lawrence Berkeley National Laboratory"/>
            <person name="Harder C.B."/>
            <person name="Miyauchi S."/>
            <person name="Viragh M."/>
            <person name="Kuo A."/>
            <person name="Thoen E."/>
            <person name="Andreopoulos B."/>
            <person name="Lu D."/>
            <person name="Skrede I."/>
            <person name="Drula E."/>
            <person name="Henrissat B."/>
            <person name="Morin E."/>
            <person name="Kohler A."/>
            <person name="Barry K."/>
            <person name="LaButti K."/>
            <person name="Morin E."/>
            <person name="Salamov A."/>
            <person name="Lipzen A."/>
            <person name="Mereny Z."/>
            <person name="Hegedus B."/>
            <person name="Baldrian P."/>
            <person name="Stursova M."/>
            <person name="Weitz H."/>
            <person name="Taylor A."/>
            <person name="Grigoriev I.V."/>
            <person name="Nagy L.G."/>
            <person name="Martin F."/>
            <person name="Kauserud H."/>
        </authorList>
    </citation>
    <scope>NUCLEOTIDE SEQUENCE</scope>
    <source>
        <strain evidence="2">CBHHK200</strain>
    </source>
</reference>
<sequence>MAPVTLEGMGTGETVSCTVVAFPGETGSLEIASHCFPNLHVSTTALDVQATNTVYIDLSALLAAIFLQLNTFHISTGEIPDSLHELLTKPYLFPRLRLATTRVPIFDGRMQNPTFGYRSGGYFTAYIPSTEFPTDLPTPSTPVVRARAINLHYDVPETRELKENLLSLEIPVRLEYHFILIFSDYGDSRPLSPPTPYGSSPFSSRDSPLPNTPGDASNPSSPFTPFTMDFTDPALYSLFENVDSGMGIGSSNTVVHFSGDSNSNSFFQPSHSPPQPAALEGGAVSDGLEFIPSLSMPDALLKAGVTAEMLRKAMKKKEVTHVWGMFHNHGDAKAVLDRIGFPKDAKMGSSLQFTGGLNLTLTDVLKHLGWCERTFTRKSGVFNDLRTLATYTWKDPSLVAGGDGAKMFALWQAIVAMFSVGGFVDRPHPPRRNKNLLDDEEKRAASLTQNQLLANLPKLTSYLQPPT</sequence>
<evidence type="ECO:0000313" key="2">
    <source>
        <dbReference type="EMBL" id="KAJ7026753.1"/>
    </source>
</evidence>
<keyword evidence="3" id="KW-1185">Reference proteome</keyword>
<dbReference type="Proteomes" id="UP001218188">
    <property type="component" value="Unassembled WGS sequence"/>
</dbReference>
<dbReference type="EMBL" id="JARJCM010000134">
    <property type="protein sequence ID" value="KAJ7026753.1"/>
    <property type="molecule type" value="Genomic_DNA"/>
</dbReference>
<gene>
    <name evidence="2" type="ORF">C8F04DRAFT_1267819</name>
</gene>
<dbReference type="AlphaFoldDB" id="A0AAD6WTP5"/>
<name>A0AAD6WTP5_9AGAR</name>
<proteinExistence type="predicted"/>
<organism evidence="2 3">
    <name type="scientific">Mycena alexandri</name>
    <dbReference type="NCBI Taxonomy" id="1745969"/>
    <lineage>
        <taxon>Eukaryota</taxon>
        <taxon>Fungi</taxon>
        <taxon>Dikarya</taxon>
        <taxon>Basidiomycota</taxon>
        <taxon>Agaricomycotina</taxon>
        <taxon>Agaricomycetes</taxon>
        <taxon>Agaricomycetidae</taxon>
        <taxon>Agaricales</taxon>
        <taxon>Marasmiineae</taxon>
        <taxon>Mycenaceae</taxon>
        <taxon>Mycena</taxon>
    </lineage>
</organism>
<feature type="compositionally biased region" description="Polar residues" evidence="1">
    <location>
        <begin position="214"/>
        <end position="223"/>
    </location>
</feature>
<protein>
    <submittedName>
        <fullName evidence="2">Uncharacterized protein</fullName>
    </submittedName>
</protein>
<accession>A0AAD6WTP5</accession>
<feature type="compositionally biased region" description="Polar residues" evidence="1">
    <location>
        <begin position="197"/>
        <end position="206"/>
    </location>
</feature>
<evidence type="ECO:0000313" key="3">
    <source>
        <dbReference type="Proteomes" id="UP001218188"/>
    </source>
</evidence>
<feature type="region of interest" description="Disordered" evidence="1">
    <location>
        <begin position="192"/>
        <end position="223"/>
    </location>
</feature>
<comment type="caution">
    <text evidence="2">The sequence shown here is derived from an EMBL/GenBank/DDBJ whole genome shotgun (WGS) entry which is preliminary data.</text>
</comment>
<evidence type="ECO:0000256" key="1">
    <source>
        <dbReference type="SAM" id="MobiDB-lite"/>
    </source>
</evidence>